<protein>
    <submittedName>
        <fullName evidence="3">Uncharacterized protein</fullName>
    </submittedName>
</protein>
<reference evidence="3 4" key="1">
    <citation type="submission" date="2021-06" db="EMBL/GenBank/DDBJ databases">
        <title>Caerostris darwini draft genome.</title>
        <authorList>
            <person name="Kono N."/>
            <person name="Arakawa K."/>
        </authorList>
    </citation>
    <scope>NUCLEOTIDE SEQUENCE [LARGE SCALE GENOMIC DNA]</scope>
</reference>
<accession>A0AAV4Q6P0</accession>
<dbReference type="SUPFAM" id="SSF52058">
    <property type="entry name" value="L domain-like"/>
    <property type="match status" value="1"/>
</dbReference>
<dbReference type="InterPro" id="IPR001611">
    <property type="entry name" value="Leu-rich_rpt"/>
</dbReference>
<evidence type="ECO:0000313" key="3">
    <source>
        <dbReference type="EMBL" id="GIY03635.1"/>
    </source>
</evidence>
<dbReference type="EMBL" id="BPLQ01003835">
    <property type="protein sequence ID" value="GIY03635.1"/>
    <property type="molecule type" value="Genomic_DNA"/>
</dbReference>
<comment type="caution">
    <text evidence="3">The sequence shown here is derived from an EMBL/GenBank/DDBJ whole genome shotgun (WGS) entry which is preliminary data.</text>
</comment>
<dbReference type="Gene3D" id="3.80.10.10">
    <property type="entry name" value="Ribonuclease Inhibitor"/>
    <property type="match status" value="1"/>
</dbReference>
<keyword evidence="2" id="KW-0677">Repeat</keyword>
<keyword evidence="1" id="KW-0433">Leucine-rich repeat</keyword>
<sequence length="124" mass="14408">EVPDFRFIRDSLKLIYMDNGRLTALDGANLRHLPLLEELSFYNNSIEHVAPDVFQGTEGVTYFNISCNRLASLPPDLFEQWSHLKYVDLSRNRLLHVDRLFLPTNPRVSASVLFTFCSSLHFFF</sequence>
<dbReference type="InterPro" id="IPR003591">
    <property type="entry name" value="Leu-rich_rpt_typical-subtyp"/>
</dbReference>
<dbReference type="Proteomes" id="UP001054837">
    <property type="component" value="Unassembled WGS sequence"/>
</dbReference>
<feature type="non-terminal residue" evidence="3">
    <location>
        <position position="1"/>
    </location>
</feature>
<organism evidence="3 4">
    <name type="scientific">Caerostris darwini</name>
    <dbReference type="NCBI Taxonomy" id="1538125"/>
    <lineage>
        <taxon>Eukaryota</taxon>
        <taxon>Metazoa</taxon>
        <taxon>Ecdysozoa</taxon>
        <taxon>Arthropoda</taxon>
        <taxon>Chelicerata</taxon>
        <taxon>Arachnida</taxon>
        <taxon>Araneae</taxon>
        <taxon>Araneomorphae</taxon>
        <taxon>Entelegynae</taxon>
        <taxon>Araneoidea</taxon>
        <taxon>Araneidae</taxon>
        <taxon>Caerostris</taxon>
    </lineage>
</organism>
<evidence type="ECO:0000256" key="1">
    <source>
        <dbReference type="ARBA" id="ARBA00022614"/>
    </source>
</evidence>
<dbReference type="Pfam" id="PF13855">
    <property type="entry name" value="LRR_8"/>
    <property type="match status" value="1"/>
</dbReference>
<evidence type="ECO:0000256" key="2">
    <source>
        <dbReference type="ARBA" id="ARBA00022737"/>
    </source>
</evidence>
<dbReference type="AlphaFoldDB" id="A0AAV4Q6P0"/>
<gene>
    <name evidence="3" type="ORF">CDAR_507631</name>
</gene>
<evidence type="ECO:0000313" key="4">
    <source>
        <dbReference type="Proteomes" id="UP001054837"/>
    </source>
</evidence>
<proteinExistence type="predicted"/>
<dbReference type="PANTHER" id="PTHR45617:SF170">
    <property type="entry name" value="MIP14966P"/>
    <property type="match status" value="1"/>
</dbReference>
<dbReference type="PANTHER" id="PTHR45617">
    <property type="entry name" value="LEUCINE RICH REPEAT FAMILY PROTEIN"/>
    <property type="match status" value="1"/>
</dbReference>
<name>A0AAV4Q6P0_9ARAC</name>
<keyword evidence="4" id="KW-1185">Reference proteome</keyword>
<dbReference type="InterPro" id="IPR032675">
    <property type="entry name" value="LRR_dom_sf"/>
</dbReference>
<dbReference type="SMART" id="SM00369">
    <property type="entry name" value="LRR_TYP"/>
    <property type="match status" value="3"/>
</dbReference>